<sequence>MATKLFKTIKKKAGRLQDIVSVLQKLEEKKYIERLSKIFEEIFYEEQKFTITELQRIMSSKPANKYLDLDEQFKQNTQLFKANFEAINSILINEVWDNITATFSKPNEGKQQVYQDDEFQDRGRPQTSAQHQYSIAEDQQHQQQQQYQTVESVANENEQHQIYQTAQSYEQQHAVSSGNNNNNSNTLNNDSKILNKVGLAKSQLINNSSYSMNTSYSQQNHNENWVRTNMKKRNSSRSQENLKLSQTGNVNDSQYAKRMNSMNNSTFQNKTNTSIIDIKKAAEKKLNSTNLSISSVKSLSQSKLGMPPPFSEFPEQKNPLSTSFSRAPRKLLDKELSQSPGPSDYRVEKADKLTRKQSPKASFGNTIRTNFVDEKHRIESCAQTPGPQYNVSQTNIYKPMKK</sequence>
<keyword evidence="3" id="KW-1185">Reference proteome</keyword>
<feature type="region of interest" description="Disordered" evidence="1">
    <location>
        <begin position="299"/>
        <end position="365"/>
    </location>
</feature>
<dbReference type="Proteomes" id="UP000009168">
    <property type="component" value="Unassembled WGS sequence"/>
</dbReference>
<dbReference type="OMA" id="KHRIESC"/>
<organism evidence="2 3">
    <name type="scientific">Tetrahymena thermophila (strain SB210)</name>
    <dbReference type="NCBI Taxonomy" id="312017"/>
    <lineage>
        <taxon>Eukaryota</taxon>
        <taxon>Sar</taxon>
        <taxon>Alveolata</taxon>
        <taxon>Ciliophora</taxon>
        <taxon>Intramacronucleata</taxon>
        <taxon>Oligohymenophorea</taxon>
        <taxon>Hymenostomatida</taxon>
        <taxon>Tetrahymenina</taxon>
        <taxon>Tetrahymenidae</taxon>
        <taxon>Tetrahymena</taxon>
    </lineage>
</organism>
<feature type="compositionally biased region" description="Basic and acidic residues" evidence="1">
    <location>
        <begin position="345"/>
        <end position="354"/>
    </location>
</feature>
<dbReference type="EMBL" id="GG662512">
    <property type="protein sequence ID" value="EAS03021.1"/>
    <property type="molecule type" value="Genomic_DNA"/>
</dbReference>
<feature type="compositionally biased region" description="Low complexity" evidence="1">
    <location>
        <begin position="176"/>
        <end position="190"/>
    </location>
</feature>
<dbReference type="HOGENOM" id="CLU_686043_0_0_1"/>
<evidence type="ECO:0000313" key="3">
    <source>
        <dbReference type="Proteomes" id="UP000009168"/>
    </source>
</evidence>
<gene>
    <name evidence="2" type="ORF">TTHERM_00494830</name>
</gene>
<dbReference type="KEGG" id="tet:TTHERM_00494830"/>
<dbReference type="eggNOG" id="ENOG502SZP5">
    <property type="taxonomic scope" value="Eukaryota"/>
</dbReference>
<feature type="region of interest" description="Disordered" evidence="1">
    <location>
        <begin position="382"/>
        <end position="402"/>
    </location>
</feature>
<name>I7MHJ2_TETTS</name>
<proteinExistence type="predicted"/>
<dbReference type="GeneID" id="7840636"/>
<protein>
    <submittedName>
        <fullName evidence="2">Uncharacterized protein</fullName>
    </submittedName>
</protein>
<dbReference type="InParanoid" id="I7MHJ2"/>
<evidence type="ECO:0000256" key="1">
    <source>
        <dbReference type="SAM" id="MobiDB-lite"/>
    </source>
</evidence>
<dbReference type="RefSeq" id="XP_001023266.1">
    <property type="nucleotide sequence ID" value="XM_001023266.3"/>
</dbReference>
<reference evidence="3" key="1">
    <citation type="journal article" date="2006" name="PLoS Biol.">
        <title>Macronuclear genome sequence of the ciliate Tetrahymena thermophila, a model eukaryote.</title>
        <authorList>
            <person name="Eisen J.A."/>
            <person name="Coyne R.S."/>
            <person name="Wu M."/>
            <person name="Wu D."/>
            <person name="Thiagarajan M."/>
            <person name="Wortman J.R."/>
            <person name="Badger J.H."/>
            <person name="Ren Q."/>
            <person name="Amedeo P."/>
            <person name="Jones K.M."/>
            <person name="Tallon L.J."/>
            <person name="Delcher A.L."/>
            <person name="Salzberg S.L."/>
            <person name="Silva J.C."/>
            <person name="Haas B.J."/>
            <person name="Majoros W.H."/>
            <person name="Farzad M."/>
            <person name="Carlton J.M."/>
            <person name="Smith R.K. Jr."/>
            <person name="Garg J."/>
            <person name="Pearlman R.E."/>
            <person name="Karrer K.M."/>
            <person name="Sun L."/>
            <person name="Manning G."/>
            <person name="Elde N.C."/>
            <person name="Turkewitz A.P."/>
            <person name="Asai D.J."/>
            <person name="Wilkes D.E."/>
            <person name="Wang Y."/>
            <person name="Cai H."/>
            <person name="Collins K."/>
            <person name="Stewart B.A."/>
            <person name="Lee S.R."/>
            <person name="Wilamowska K."/>
            <person name="Weinberg Z."/>
            <person name="Ruzzo W.L."/>
            <person name="Wloga D."/>
            <person name="Gaertig J."/>
            <person name="Frankel J."/>
            <person name="Tsao C.-C."/>
            <person name="Gorovsky M.A."/>
            <person name="Keeling P.J."/>
            <person name="Waller R.F."/>
            <person name="Patron N.J."/>
            <person name="Cherry J.M."/>
            <person name="Stover N.A."/>
            <person name="Krieger C.J."/>
            <person name="del Toro C."/>
            <person name="Ryder H.F."/>
            <person name="Williamson S.C."/>
            <person name="Barbeau R.A."/>
            <person name="Hamilton E.P."/>
            <person name="Orias E."/>
        </authorList>
    </citation>
    <scope>NUCLEOTIDE SEQUENCE [LARGE SCALE GENOMIC DNA]</scope>
    <source>
        <strain evidence="3">SB210</strain>
    </source>
</reference>
<feature type="region of interest" description="Disordered" evidence="1">
    <location>
        <begin position="167"/>
        <end position="190"/>
    </location>
</feature>
<feature type="region of interest" description="Disordered" evidence="1">
    <location>
        <begin position="107"/>
        <end position="141"/>
    </location>
</feature>
<dbReference type="AlphaFoldDB" id="I7MHJ2"/>
<accession>I7MHJ2</accession>
<evidence type="ECO:0000313" key="2">
    <source>
        <dbReference type="EMBL" id="EAS03021.1"/>
    </source>
</evidence>
<feature type="compositionally biased region" description="Polar residues" evidence="1">
    <location>
        <begin position="382"/>
        <end position="396"/>
    </location>
</feature>